<protein>
    <recommendedName>
        <fullName evidence="1">Beta-lactamase-related domain-containing protein</fullName>
    </recommendedName>
</protein>
<name>A0A438MYK3_EXOME</name>
<reference evidence="2 3" key="1">
    <citation type="submission" date="2017-03" db="EMBL/GenBank/DDBJ databases">
        <title>Genomes of endolithic fungi from Antarctica.</title>
        <authorList>
            <person name="Coleine C."/>
            <person name="Masonjones S."/>
            <person name="Stajich J.E."/>
        </authorList>
    </citation>
    <scope>NUCLEOTIDE SEQUENCE [LARGE SCALE GENOMIC DNA]</scope>
    <source>
        <strain evidence="2 3">CCFEE 6314</strain>
    </source>
</reference>
<dbReference type="AlphaFoldDB" id="A0A438MYK3"/>
<dbReference type="InterPro" id="IPR001466">
    <property type="entry name" value="Beta-lactam-related"/>
</dbReference>
<dbReference type="EMBL" id="NAJM01000034">
    <property type="protein sequence ID" value="RVX68823.1"/>
    <property type="molecule type" value="Genomic_DNA"/>
</dbReference>
<feature type="domain" description="Beta-lactamase-related" evidence="1">
    <location>
        <begin position="17"/>
        <end position="363"/>
    </location>
</feature>
<accession>A0A438MYK3</accession>
<dbReference type="InterPro" id="IPR012338">
    <property type="entry name" value="Beta-lactam/transpept-like"/>
</dbReference>
<comment type="caution">
    <text evidence="2">The sequence shown here is derived from an EMBL/GenBank/DDBJ whole genome shotgun (WGS) entry which is preliminary data.</text>
</comment>
<dbReference type="Pfam" id="PF00144">
    <property type="entry name" value="Beta-lactamase"/>
    <property type="match status" value="1"/>
</dbReference>
<dbReference type="PANTHER" id="PTHR43319">
    <property type="entry name" value="BETA-LACTAMASE-RELATED"/>
    <property type="match status" value="1"/>
</dbReference>
<dbReference type="Gene3D" id="3.40.710.10">
    <property type="entry name" value="DD-peptidase/beta-lactamase superfamily"/>
    <property type="match status" value="1"/>
</dbReference>
<evidence type="ECO:0000259" key="1">
    <source>
        <dbReference type="Pfam" id="PF00144"/>
    </source>
</evidence>
<gene>
    <name evidence="2" type="ORF">B0A52_07478</name>
</gene>
<evidence type="ECO:0000313" key="2">
    <source>
        <dbReference type="EMBL" id="RVX68823.1"/>
    </source>
</evidence>
<evidence type="ECO:0000313" key="3">
    <source>
        <dbReference type="Proteomes" id="UP000288859"/>
    </source>
</evidence>
<dbReference type="Proteomes" id="UP000288859">
    <property type="component" value="Unassembled WGS sequence"/>
</dbReference>
<proteinExistence type="predicted"/>
<dbReference type="OrthoDB" id="5946976at2759"/>
<dbReference type="PANTHER" id="PTHR43319:SF3">
    <property type="entry name" value="BETA-LACTAMASE-RELATED DOMAIN-CONTAINING PROTEIN"/>
    <property type="match status" value="1"/>
</dbReference>
<dbReference type="VEuPathDB" id="FungiDB:PV10_09214"/>
<dbReference type="InterPro" id="IPR052907">
    <property type="entry name" value="Beta-lactamase/esterase"/>
</dbReference>
<organism evidence="2 3">
    <name type="scientific">Exophiala mesophila</name>
    <name type="common">Black yeast-like fungus</name>
    <dbReference type="NCBI Taxonomy" id="212818"/>
    <lineage>
        <taxon>Eukaryota</taxon>
        <taxon>Fungi</taxon>
        <taxon>Dikarya</taxon>
        <taxon>Ascomycota</taxon>
        <taxon>Pezizomycotina</taxon>
        <taxon>Eurotiomycetes</taxon>
        <taxon>Chaetothyriomycetidae</taxon>
        <taxon>Chaetothyriales</taxon>
        <taxon>Herpotrichiellaceae</taxon>
        <taxon>Exophiala</taxon>
    </lineage>
</organism>
<sequence length="385" mass="42232">MAKIQGTYISKYQKLIDLFQEKVSGGEELGGAINININGEDVVDVWAGYADNDKTTPWTADTITNVYSSTKTVAAIAILLAHERGLLSVDDPVAKLWPEFAENGKEKILIRHVMSHTSGLSGWEGPITMEEVCDVPYSTARLAKQAPWWEAGTGSGYHATTQGHLLGEIIRRATGKPMKQFVAEELAGPLKADFQIGAREQDWPRIAPVVPPPPPSWDVNQLDQTGIMYKSLFNPRTDATFSHTPLWRKADMSAVNGHGTAKGLNQILRTVTLSGKSYDGAKLLSPETVQHIFRTQSESTDYVLGIPLRLGMGFGIGGGPSAETFSYLPQEKMCFWAGWGGSFAICDLYRGVTFTYVMNKMGTGIIGNERSIEYARIAWEILKQG</sequence>
<dbReference type="SUPFAM" id="SSF56601">
    <property type="entry name" value="beta-lactamase/transpeptidase-like"/>
    <property type="match status" value="1"/>
</dbReference>